<accession>A0ACC2FW15</accession>
<gene>
    <name evidence="1" type="ORF">DPEC_G00246210</name>
</gene>
<protein>
    <submittedName>
        <fullName evidence="1">Uncharacterized protein</fullName>
    </submittedName>
</protein>
<evidence type="ECO:0000313" key="2">
    <source>
        <dbReference type="Proteomes" id="UP001157502"/>
    </source>
</evidence>
<reference evidence="1" key="1">
    <citation type="submission" date="2021-05" db="EMBL/GenBank/DDBJ databases">
        <authorList>
            <person name="Pan Q."/>
            <person name="Jouanno E."/>
            <person name="Zahm M."/>
            <person name="Klopp C."/>
            <person name="Cabau C."/>
            <person name="Louis A."/>
            <person name="Berthelot C."/>
            <person name="Parey E."/>
            <person name="Roest Crollius H."/>
            <person name="Montfort J."/>
            <person name="Robinson-Rechavi M."/>
            <person name="Bouchez O."/>
            <person name="Lampietro C."/>
            <person name="Lopez Roques C."/>
            <person name="Donnadieu C."/>
            <person name="Postlethwait J."/>
            <person name="Bobe J."/>
            <person name="Dillon D."/>
            <person name="Chandos A."/>
            <person name="von Hippel F."/>
            <person name="Guiguen Y."/>
        </authorList>
    </citation>
    <scope>NUCLEOTIDE SEQUENCE</scope>
    <source>
        <strain evidence="1">YG-Jan2019</strain>
    </source>
</reference>
<comment type="caution">
    <text evidence="1">The sequence shown here is derived from an EMBL/GenBank/DDBJ whole genome shotgun (WGS) entry which is preliminary data.</text>
</comment>
<dbReference type="EMBL" id="CM055748">
    <property type="protein sequence ID" value="KAJ7995594.1"/>
    <property type="molecule type" value="Genomic_DNA"/>
</dbReference>
<keyword evidence="2" id="KW-1185">Reference proteome</keyword>
<organism evidence="1 2">
    <name type="scientific">Dallia pectoralis</name>
    <name type="common">Alaska blackfish</name>
    <dbReference type="NCBI Taxonomy" id="75939"/>
    <lineage>
        <taxon>Eukaryota</taxon>
        <taxon>Metazoa</taxon>
        <taxon>Chordata</taxon>
        <taxon>Craniata</taxon>
        <taxon>Vertebrata</taxon>
        <taxon>Euteleostomi</taxon>
        <taxon>Actinopterygii</taxon>
        <taxon>Neopterygii</taxon>
        <taxon>Teleostei</taxon>
        <taxon>Protacanthopterygii</taxon>
        <taxon>Esociformes</taxon>
        <taxon>Umbridae</taxon>
        <taxon>Dallia</taxon>
    </lineage>
</organism>
<evidence type="ECO:0000313" key="1">
    <source>
        <dbReference type="EMBL" id="KAJ7995594.1"/>
    </source>
</evidence>
<name>A0ACC2FW15_DALPE</name>
<proteinExistence type="predicted"/>
<sequence>MENPVAEMPQNISLPLATMSEVEELEEWLKDARHSQAKLNMISALGTVGGPNTKRVTWNILSRIFSDTVAKRINWKGVNGKKSFKDMLTRSLLIKAVRKNQAASGAPESEIDASSIRWFNLASDRGGGRKDRVRH</sequence>
<dbReference type="Proteomes" id="UP001157502">
    <property type="component" value="Chromosome 21"/>
</dbReference>